<proteinExistence type="predicted"/>
<dbReference type="PROSITE" id="PS51186">
    <property type="entry name" value="GNAT"/>
    <property type="match status" value="1"/>
</dbReference>
<dbReference type="RefSeq" id="WP_165303116.1">
    <property type="nucleotide sequence ID" value="NZ_JAAKZZ010000753.1"/>
</dbReference>
<organism evidence="4 5">
    <name type="scientific">Streptomyces boncukensis</name>
    <dbReference type="NCBI Taxonomy" id="2711219"/>
    <lineage>
        <taxon>Bacteria</taxon>
        <taxon>Bacillati</taxon>
        <taxon>Actinomycetota</taxon>
        <taxon>Actinomycetes</taxon>
        <taxon>Kitasatosporales</taxon>
        <taxon>Streptomycetaceae</taxon>
        <taxon>Streptomyces</taxon>
    </lineage>
</organism>
<dbReference type="Pfam" id="PF00583">
    <property type="entry name" value="Acetyltransf_1"/>
    <property type="match status" value="1"/>
</dbReference>
<feature type="transmembrane region" description="Helical" evidence="2">
    <location>
        <begin position="120"/>
        <end position="140"/>
    </location>
</feature>
<gene>
    <name evidence="4" type="ORF">G5C65_35145</name>
</gene>
<keyword evidence="1 4" id="KW-0808">Transferase</keyword>
<keyword evidence="5" id="KW-1185">Reference proteome</keyword>
<sequence>GEGDGLAALEAFYAEHGLPAAVQVTPADRHSALDARLAARGYRSTAPVLALTAPAARVAEGAGARGGQGAVELAGAPTAAWLDAFHALDGGGDGAVVSRQVLPRIADPAGYACAVRDGRVAGIALFVASAGAAGVFCVAVRPDCRRRGVAEGLLRAGAHWALGRGAEQLYLQVAEANDAARRLYERAGFTLSHRYHYRVRE</sequence>
<dbReference type="GO" id="GO:0008080">
    <property type="term" value="F:N-acetyltransferase activity"/>
    <property type="evidence" value="ECO:0007669"/>
    <property type="project" value="InterPro"/>
</dbReference>
<accession>A0A6G4X9G0</accession>
<evidence type="ECO:0000256" key="1">
    <source>
        <dbReference type="ARBA" id="ARBA00022679"/>
    </source>
</evidence>
<dbReference type="PANTHER" id="PTHR13947">
    <property type="entry name" value="GNAT FAMILY N-ACETYLTRANSFERASE"/>
    <property type="match status" value="1"/>
</dbReference>
<dbReference type="AlphaFoldDB" id="A0A6G4X9G0"/>
<dbReference type="EMBL" id="JAAKZZ010000753">
    <property type="protein sequence ID" value="NGO73477.1"/>
    <property type="molecule type" value="Genomic_DNA"/>
</dbReference>
<keyword evidence="2" id="KW-0812">Transmembrane</keyword>
<reference evidence="4 5" key="1">
    <citation type="submission" date="2020-02" db="EMBL/GenBank/DDBJ databases">
        <title>Whole-genome analyses of novel actinobacteria.</title>
        <authorList>
            <person name="Sahin N."/>
            <person name="Tatar D."/>
        </authorList>
    </citation>
    <scope>NUCLEOTIDE SEQUENCE [LARGE SCALE GENOMIC DNA]</scope>
    <source>
        <strain evidence="4 5">SB3404</strain>
    </source>
</reference>
<keyword evidence="2" id="KW-0472">Membrane</keyword>
<dbReference type="PANTHER" id="PTHR13947:SF37">
    <property type="entry name" value="LD18367P"/>
    <property type="match status" value="1"/>
</dbReference>
<dbReference type="CDD" id="cd04301">
    <property type="entry name" value="NAT_SF"/>
    <property type="match status" value="1"/>
</dbReference>
<name>A0A6G4X9G0_9ACTN</name>
<comment type="caution">
    <text evidence="4">The sequence shown here is derived from an EMBL/GenBank/DDBJ whole genome shotgun (WGS) entry which is preliminary data.</text>
</comment>
<dbReference type="Gene3D" id="3.40.630.30">
    <property type="match status" value="1"/>
</dbReference>
<dbReference type="InterPro" id="IPR050769">
    <property type="entry name" value="NAT_camello-type"/>
</dbReference>
<evidence type="ECO:0000256" key="2">
    <source>
        <dbReference type="SAM" id="Phobius"/>
    </source>
</evidence>
<dbReference type="InterPro" id="IPR000182">
    <property type="entry name" value="GNAT_dom"/>
</dbReference>
<evidence type="ECO:0000313" key="4">
    <source>
        <dbReference type="EMBL" id="NGO73477.1"/>
    </source>
</evidence>
<feature type="domain" description="N-acetyltransferase" evidence="3">
    <location>
        <begin position="71"/>
        <end position="201"/>
    </location>
</feature>
<dbReference type="SUPFAM" id="SSF55729">
    <property type="entry name" value="Acyl-CoA N-acyltransferases (Nat)"/>
    <property type="match status" value="1"/>
</dbReference>
<evidence type="ECO:0000259" key="3">
    <source>
        <dbReference type="PROSITE" id="PS51186"/>
    </source>
</evidence>
<dbReference type="Proteomes" id="UP000477722">
    <property type="component" value="Unassembled WGS sequence"/>
</dbReference>
<dbReference type="InterPro" id="IPR016181">
    <property type="entry name" value="Acyl_CoA_acyltransferase"/>
</dbReference>
<protein>
    <submittedName>
        <fullName evidence="4">GNAT family N-acetyltransferase</fullName>
    </submittedName>
</protein>
<evidence type="ECO:0000313" key="5">
    <source>
        <dbReference type="Proteomes" id="UP000477722"/>
    </source>
</evidence>
<keyword evidence="2" id="KW-1133">Transmembrane helix</keyword>
<feature type="non-terminal residue" evidence="4">
    <location>
        <position position="1"/>
    </location>
</feature>